<dbReference type="GO" id="GO:0005886">
    <property type="term" value="C:plasma membrane"/>
    <property type="evidence" value="ECO:0007669"/>
    <property type="project" value="UniProtKB-SubCell"/>
</dbReference>
<evidence type="ECO:0000256" key="2">
    <source>
        <dbReference type="ARBA" id="ARBA00022692"/>
    </source>
</evidence>
<protein>
    <submittedName>
        <fullName evidence="9">Possible anti-sigma factor</fullName>
    </submittedName>
</protein>
<dbReference type="InterPro" id="IPR027383">
    <property type="entry name" value="Znf_put"/>
</dbReference>
<evidence type="ECO:0000256" key="3">
    <source>
        <dbReference type="ARBA" id="ARBA00022989"/>
    </source>
</evidence>
<dbReference type="GO" id="GO:0016989">
    <property type="term" value="F:sigma factor antagonist activity"/>
    <property type="evidence" value="ECO:0007669"/>
    <property type="project" value="TreeGrafter"/>
</dbReference>
<evidence type="ECO:0000256" key="7">
    <source>
        <dbReference type="SAM" id="Phobius"/>
    </source>
</evidence>
<keyword evidence="2 7" id="KW-0812">Transmembrane</keyword>
<dbReference type="RefSeq" id="WP_225858368.1">
    <property type="nucleotide sequence ID" value="NZ_BHYM01000062.1"/>
</dbReference>
<dbReference type="PANTHER" id="PTHR37461">
    <property type="entry name" value="ANTI-SIGMA-K FACTOR RSKA"/>
    <property type="match status" value="1"/>
</dbReference>
<evidence type="ECO:0000256" key="6">
    <source>
        <dbReference type="ARBA" id="ARBA00023163"/>
    </source>
</evidence>
<keyword evidence="3 7" id="KW-1133">Transmembrane helix</keyword>
<proteinExistence type="predicted"/>
<accession>A0A402CH18</accession>
<dbReference type="Gene3D" id="1.10.10.1320">
    <property type="entry name" value="Anti-sigma factor, zinc-finger domain"/>
    <property type="match status" value="1"/>
</dbReference>
<comment type="subcellular location">
    <subcellularLocation>
        <location evidence="1">Cell membrane</location>
        <topology evidence="1">Single-pass membrane protein</topology>
    </subcellularLocation>
</comment>
<evidence type="ECO:0000313" key="9">
    <source>
        <dbReference type="EMBL" id="GCE42875.1"/>
    </source>
</evidence>
<evidence type="ECO:0000313" key="10">
    <source>
        <dbReference type="Proteomes" id="UP000287519"/>
    </source>
</evidence>
<keyword evidence="10" id="KW-1185">Reference proteome</keyword>
<dbReference type="InterPro" id="IPR051474">
    <property type="entry name" value="Anti-sigma-K/W_factor"/>
</dbReference>
<feature type="transmembrane region" description="Helical" evidence="7">
    <location>
        <begin position="92"/>
        <end position="112"/>
    </location>
</feature>
<dbReference type="Pfam" id="PF13490">
    <property type="entry name" value="zf-HC2"/>
    <property type="match status" value="1"/>
</dbReference>
<comment type="caution">
    <text evidence="9">The sequence shown here is derived from an EMBL/GenBank/DDBJ whole genome shotgun (WGS) entry which is preliminary data.</text>
</comment>
<keyword evidence="4" id="KW-0805">Transcription regulation</keyword>
<keyword evidence="6" id="KW-0804">Transcription</keyword>
<dbReference type="GO" id="GO:0006417">
    <property type="term" value="P:regulation of translation"/>
    <property type="evidence" value="ECO:0007669"/>
    <property type="project" value="TreeGrafter"/>
</dbReference>
<keyword evidence="5 7" id="KW-0472">Membrane</keyword>
<organism evidence="9 10">
    <name type="scientific">Rhodococcus wratislaviensis</name>
    <name type="common">Tsukamurella wratislaviensis</name>
    <dbReference type="NCBI Taxonomy" id="44752"/>
    <lineage>
        <taxon>Bacteria</taxon>
        <taxon>Bacillati</taxon>
        <taxon>Actinomycetota</taxon>
        <taxon>Actinomycetes</taxon>
        <taxon>Mycobacteriales</taxon>
        <taxon>Nocardiaceae</taxon>
        <taxon>Rhodococcus</taxon>
    </lineage>
</organism>
<evidence type="ECO:0000259" key="8">
    <source>
        <dbReference type="Pfam" id="PF13490"/>
    </source>
</evidence>
<dbReference type="EMBL" id="BHYM01000062">
    <property type="protein sequence ID" value="GCE42875.1"/>
    <property type="molecule type" value="Genomic_DNA"/>
</dbReference>
<reference evidence="9 10" key="1">
    <citation type="submission" date="2018-11" db="EMBL/GenBank/DDBJ databases">
        <title>Microbial catabolism of amino acid.</title>
        <authorList>
            <person name="Hibi M."/>
            <person name="Ogawa J."/>
        </authorList>
    </citation>
    <scope>NUCLEOTIDE SEQUENCE [LARGE SCALE GENOMIC DNA]</scope>
    <source>
        <strain evidence="9 10">C31-06</strain>
    </source>
</reference>
<evidence type="ECO:0000256" key="1">
    <source>
        <dbReference type="ARBA" id="ARBA00004162"/>
    </source>
</evidence>
<feature type="domain" description="Putative zinc-finger" evidence="8">
    <location>
        <begin position="6"/>
        <end position="40"/>
    </location>
</feature>
<dbReference type="Proteomes" id="UP000287519">
    <property type="component" value="Unassembled WGS sequence"/>
</dbReference>
<dbReference type="AlphaFoldDB" id="A0A402CH18"/>
<evidence type="ECO:0000256" key="4">
    <source>
        <dbReference type="ARBA" id="ARBA00023015"/>
    </source>
</evidence>
<gene>
    <name evidence="9" type="ORF">Rhow_007004</name>
</gene>
<name>A0A402CH18_RHOWR</name>
<sequence length="221" mass="23218">MTSDRCRQMHTLLGMYALGRLDDHEAVALRAHLDGCPDCRAELIELTPVASVLGQADPDRLLEPPPAPSPALPGTILATLDRERSRQRHRRIAVVAAAAVTALGLLTGGFFLRTLVPSSPPGQPVAFTAPAPGVEASARVENRAWGTGISLDVTGLPQGSTYNVWLQRPDGSRMNAGSFIAGGDRKMSMNLAVALPMSDATMLGVSAPGDDTAILQAPLHS</sequence>
<evidence type="ECO:0000256" key="5">
    <source>
        <dbReference type="ARBA" id="ARBA00023136"/>
    </source>
</evidence>
<dbReference type="PANTHER" id="PTHR37461:SF1">
    <property type="entry name" value="ANTI-SIGMA-K FACTOR RSKA"/>
    <property type="match status" value="1"/>
</dbReference>
<dbReference type="InterPro" id="IPR041916">
    <property type="entry name" value="Anti_sigma_zinc_sf"/>
</dbReference>